<dbReference type="AlphaFoldDB" id="A0A944QWG4"/>
<comment type="caution">
    <text evidence="6">The sequence shown here is derived from an EMBL/GenBank/DDBJ whole genome shotgun (WGS) entry which is preliminary data.</text>
</comment>
<keyword evidence="5" id="KW-0119">Carbohydrate metabolism</keyword>
<reference evidence="6 7" key="1">
    <citation type="submission" date="2021-05" db="EMBL/GenBank/DDBJ databases">
        <title>Genetic and Functional Diversity in Clade A Lucinid endosymbionts from the Bahamas.</title>
        <authorList>
            <person name="Giani N.M."/>
            <person name="Engel A.S."/>
            <person name="Campbell B.J."/>
        </authorList>
    </citation>
    <scope>NUCLEOTIDE SEQUENCE [LARGE SCALE GENOMIC DNA]</scope>
    <source>
        <strain evidence="6">LUC16012Gg_MoonRockCtena</strain>
    </source>
</reference>
<comment type="similarity">
    <text evidence="2">Belongs to the KHG/KDPG aldolase family.</text>
</comment>
<evidence type="ECO:0000256" key="1">
    <source>
        <dbReference type="ARBA" id="ARBA00004761"/>
    </source>
</evidence>
<accession>A0A944QWG4</accession>
<dbReference type="Gene3D" id="3.20.20.70">
    <property type="entry name" value="Aldolase class I"/>
    <property type="match status" value="1"/>
</dbReference>
<dbReference type="EC" id="4.1.2.14" evidence="6"/>
<protein>
    <submittedName>
        <fullName evidence="6">Bifunctional 4-hydroxy-2-oxoglutarate aldolase/2-dehydro-3-deoxy-phosphogluconate aldolase</fullName>
        <ecNumber evidence="6">4.1.2.14</ecNumber>
        <ecNumber evidence="6">4.1.3.16</ecNumber>
    </submittedName>
</protein>
<dbReference type="NCBIfam" id="NF004325">
    <property type="entry name" value="PRK05718.1"/>
    <property type="match status" value="1"/>
</dbReference>
<dbReference type="EMBL" id="JAHHGM010000026">
    <property type="protein sequence ID" value="MBT2991085.1"/>
    <property type="molecule type" value="Genomic_DNA"/>
</dbReference>
<evidence type="ECO:0000256" key="2">
    <source>
        <dbReference type="ARBA" id="ARBA00006906"/>
    </source>
</evidence>
<comment type="pathway">
    <text evidence="1">Carbohydrate acid metabolism.</text>
</comment>
<dbReference type="PANTHER" id="PTHR30246:SF1">
    <property type="entry name" value="2-DEHYDRO-3-DEOXY-6-PHOSPHOGALACTONATE ALDOLASE-RELATED"/>
    <property type="match status" value="1"/>
</dbReference>
<dbReference type="Proteomes" id="UP000770889">
    <property type="component" value="Unassembled WGS sequence"/>
</dbReference>
<dbReference type="Pfam" id="PF01081">
    <property type="entry name" value="Aldolase"/>
    <property type="match status" value="1"/>
</dbReference>
<evidence type="ECO:0000256" key="5">
    <source>
        <dbReference type="ARBA" id="ARBA00023277"/>
    </source>
</evidence>
<proteinExistence type="inferred from homology"/>
<dbReference type="InterPro" id="IPR013785">
    <property type="entry name" value="Aldolase_TIM"/>
</dbReference>
<name>A0A944QWG4_9GAMM</name>
<evidence type="ECO:0000256" key="4">
    <source>
        <dbReference type="ARBA" id="ARBA00023239"/>
    </source>
</evidence>
<dbReference type="GO" id="GO:0008675">
    <property type="term" value="F:2-dehydro-3-deoxy-phosphogluconate aldolase activity"/>
    <property type="evidence" value="ECO:0007669"/>
    <property type="project" value="UniProtKB-EC"/>
</dbReference>
<dbReference type="GO" id="GO:0008700">
    <property type="term" value="F:(R,S)-4-hydroxy-2-oxoglutarate aldolase activity"/>
    <property type="evidence" value="ECO:0007669"/>
    <property type="project" value="UniProtKB-EC"/>
</dbReference>
<comment type="subunit">
    <text evidence="3">Homotrimer.</text>
</comment>
<evidence type="ECO:0000313" key="7">
    <source>
        <dbReference type="Proteomes" id="UP000770889"/>
    </source>
</evidence>
<dbReference type="PROSITE" id="PS00160">
    <property type="entry name" value="ALDOLASE_KDPG_KHG_2"/>
    <property type="match status" value="1"/>
</dbReference>
<dbReference type="CDD" id="cd00452">
    <property type="entry name" value="KDPG_aldolase"/>
    <property type="match status" value="1"/>
</dbReference>
<dbReference type="SUPFAM" id="SSF51569">
    <property type="entry name" value="Aldolase"/>
    <property type="match status" value="1"/>
</dbReference>
<dbReference type="InterPro" id="IPR000887">
    <property type="entry name" value="Aldlse_KDPG_KHG"/>
</dbReference>
<gene>
    <name evidence="6" type="primary">eda</name>
    <name evidence="6" type="ORF">KME65_19165</name>
</gene>
<keyword evidence="4 6" id="KW-0456">Lyase</keyword>
<dbReference type="InterPro" id="IPR031338">
    <property type="entry name" value="KDPG/KHG_AS_2"/>
</dbReference>
<dbReference type="NCBIfam" id="TIGR01182">
    <property type="entry name" value="eda"/>
    <property type="match status" value="1"/>
</dbReference>
<sequence>MSDINQILARYRVVPTVSVDKLEQAVPVAQALVAGGIPIAEVLFRSGVAGAAIRRIVTDVPGMLVGAGTVLNVAQVDEAIDAGAQFVVSPGIDHAIVKHCHKQGVLVIPGVMTPTEITIAIDLGLRLLKFFPAEAIGGKTLLRAISAPFSQIDFIPTGGIGPDNLSGYLESDCVLACGGSWMVRPDLVEAGRFEEIETLSRQSMSVVESLSR</sequence>
<dbReference type="PANTHER" id="PTHR30246">
    <property type="entry name" value="2-KETO-3-DEOXY-6-PHOSPHOGLUCONATE ALDOLASE"/>
    <property type="match status" value="1"/>
</dbReference>
<evidence type="ECO:0000313" key="6">
    <source>
        <dbReference type="EMBL" id="MBT2991085.1"/>
    </source>
</evidence>
<dbReference type="EC" id="4.1.3.16" evidence="6"/>
<evidence type="ECO:0000256" key="3">
    <source>
        <dbReference type="ARBA" id="ARBA00011233"/>
    </source>
</evidence>
<organism evidence="6 7">
    <name type="scientific">Candidatus Thiodiazotropha taylori</name>
    <dbReference type="NCBI Taxonomy" id="2792791"/>
    <lineage>
        <taxon>Bacteria</taxon>
        <taxon>Pseudomonadati</taxon>
        <taxon>Pseudomonadota</taxon>
        <taxon>Gammaproteobacteria</taxon>
        <taxon>Chromatiales</taxon>
        <taxon>Sedimenticolaceae</taxon>
        <taxon>Candidatus Thiodiazotropha</taxon>
    </lineage>
</organism>